<reference evidence="3" key="1">
    <citation type="journal article" date="2019" name="Int. J. Syst. Evol. Microbiol.">
        <title>The Global Catalogue of Microorganisms (GCM) 10K type strain sequencing project: providing services to taxonomists for standard genome sequencing and annotation.</title>
        <authorList>
            <consortium name="The Broad Institute Genomics Platform"/>
            <consortium name="The Broad Institute Genome Sequencing Center for Infectious Disease"/>
            <person name="Wu L."/>
            <person name="Ma J."/>
        </authorList>
    </citation>
    <scope>NUCLEOTIDE SEQUENCE [LARGE SCALE GENOMIC DNA]</scope>
    <source>
        <strain evidence="3">JCM 10303</strain>
    </source>
</reference>
<dbReference type="InterPro" id="IPR036038">
    <property type="entry name" value="Aminotransferase-like"/>
</dbReference>
<protein>
    <recommendedName>
        <fullName evidence="4">Branched-chain amino acid aminotransferase</fullName>
    </recommendedName>
</protein>
<dbReference type="EMBL" id="BAAAGS010000010">
    <property type="protein sequence ID" value="GAA0521438.1"/>
    <property type="molecule type" value="Genomic_DNA"/>
</dbReference>
<evidence type="ECO:0000313" key="2">
    <source>
        <dbReference type="EMBL" id="GAA0521438.1"/>
    </source>
</evidence>
<evidence type="ECO:0000313" key="3">
    <source>
        <dbReference type="Proteomes" id="UP001500729"/>
    </source>
</evidence>
<dbReference type="RefSeq" id="WP_009942992.1">
    <property type="nucleotide sequence ID" value="NZ_BAAAGS010000010.1"/>
</dbReference>
<organism evidence="2 3">
    <name type="scientific">Saccharopolyspora erythraea</name>
    <name type="common">Streptomyces erythraeus</name>
    <dbReference type="NCBI Taxonomy" id="1836"/>
    <lineage>
        <taxon>Bacteria</taxon>
        <taxon>Bacillati</taxon>
        <taxon>Actinomycetota</taxon>
        <taxon>Actinomycetes</taxon>
        <taxon>Pseudonocardiales</taxon>
        <taxon>Pseudonocardiaceae</taxon>
        <taxon>Saccharopolyspora</taxon>
    </lineage>
</organism>
<dbReference type="Gene3D" id="3.20.10.10">
    <property type="entry name" value="D-amino Acid Aminotransferase, subunit A, domain 2"/>
    <property type="match status" value="1"/>
</dbReference>
<dbReference type="Pfam" id="PF01063">
    <property type="entry name" value="Aminotran_4"/>
    <property type="match status" value="1"/>
</dbReference>
<dbReference type="InterPro" id="IPR043132">
    <property type="entry name" value="BCAT-like_C"/>
</dbReference>
<dbReference type="PANTHER" id="PTHR42743">
    <property type="entry name" value="AMINO-ACID AMINOTRANSFERASE"/>
    <property type="match status" value="1"/>
</dbReference>
<comment type="similarity">
    <text evidence="1">Belongs to the class-IV pyridoxal-phosphate-dependent aminotransferase family.</text>
</comment>
<dbReference type="SUPFAM" id="SSF56752">
    <property type="entry name" value="D-aminoacid aminotransferase-like PLP-dependent enzymes"/>
    <property type="match status" value="1"/>
</dbReference>
<comment type="caution">
    <text evidence="2">The sequence shown here is derived from an EMBL/GenBank/DDBJ whole genome shotgun (WGS) entry which is preliminary data.</text>
</comment>
<dbReference type="InterPro" id="IPR001544">
    <property type="entry name" value="Aminotrans_IV"/>
</dbReference>
<gene>
    <name evidence="2" type="ORF">GCM10009533_20650</name>
</gene>
<dbReference type="InterPro" id="IPR050571">
    <property type="entry name" value="Class-IV_PLP-Dep_Aminotrnsfr"/>
</dbReference>
<sequence length="113" mass="12009">MVRDGVVCTPPSSAGALAGITQDTVLRLAGDLGLTVRRESLLRADLYAADEVFMSGTAAGVVPVRSVDDRELPATGRVSGKISAAFTAVVNGEDERYRHWLTPVRVEEPARLS</sequence>
<dbReference type="PANTHER" id="PTHR42743:SF11">
    <property type="entry name" value="AMINODEOXYCHORISMATE LYASE"/>
    <property type="match status" value="1"/>
</dbReference>
<name>A0ABP3MIZ5_SACER</name>
<accession>A0ABP3MIZ5</accession>
<dbReference type="Proteomes" id="UP001500729">
    <property type="component" value="Unassembled WGS sequence"/>
</dbReference>
<evidence type="ECO:0008006" key="4">
    <source>
        <dbReference type="Google" id="ProtNLM"/>
    </source>
</evidence>
<proteinExistence type="inferred from homology"/>
<evidence type="ECO:0000256" key="1">
    <source>
        <dbReference type="ARBA" id="ARBA00009320"/>
    </source>
</evidence>
<keyword evidence="3" id="KW-1185">Reference proteome</keyword>